<keyword evidence="2" id="KW-1185">Reference proteome</keyword>
<gene>
    <name evidence="1" type="ORF">RFI_39943</name>
</gene>
<name>X6L8Z5_RETFI</name>
<accession>X6L8Z5</accession>
<dbReference type="EMBL" id="ASPP01049244">
    <property type="protein sequence ID" value="ETN97586.1"/>
    <property type="molecule type" value="Genomic_DNA"/>
</dbReference>
<dbReference type="Proteomes" id="UP000023152">
    <property type="component" value="Unassembled WGS sequence"/>
</dbReference>
<evidence type="ECO:0000313" key="1">
    <source>
        <dbReference type="EMBL" id="ETN97586.1"/>
    </source>
</evidence>
<comment type="caution">
    <text evidence="1">The sequence shown here is derived from an EMBL/GenBank/DDBJ whole genome shotgun (WGS) entry which is preliminary data.</text>
</comment>
<reference evidence="1 2" key="1">
    <citation type="journal article" date="2013" name="Curr. Biol.">
        <title>The Genome of the Foraminiferan Reticulomyxa filosa.</title>
        <authorList>
            <person name="Glockner G."/>
            <person name="Hulsmann N."/>
            <person name="Schleicher M."/>
            <person name="Noegel A.A."/>
            <person name="Eichinger L."/>
            <person name="Gallinger C."/>
            <person name="Pawlowski J."/>
            <person name="Sierra R."/>
            <person name="Euteneuer U."/>
            <person name="Pillet L."/>
            <person name="Moustafa A."/>
            <person name="Platzer M."/>
            <person name="Groth M."/>
            <person name="Szafranski K."/>
            <person name="Schliwa M."/>
        </authorList>
    </citation>
    <scope>NUCLEOTIDE SEQUENCE [LARGE SCALE GENOMIC DNA]</scope>
</reference>
<proteinExistence type="predicted"/>
<sequence length="287" mass="32551">MDLKTLNTIFQLKPFKPNDCVIFSNGGGKQVSSNALVILLLLSEVIVIGLISQGRVIFAKQAQLHDSIDPGSKNQAIDDSNSGSEETNTTLKFEKIENMIPKGADGQYNQMSSFTCKVCYCLSIAVEIEGRLGQMNKTEIQYLCYLCFFKKRPGRWYTYAGIWNQNANRRRRRSNTHNSLTLQHCNQFAARDNSAARKSLKINIIEENNDNDLELGGTVELINDTVATIRVIGVTLCKPSIRVAAFFCEVLIASYESSLDHKNKLIMNNNKYTYKHVHIYLFIHYYK</sequence>
<dbReference type="AlphaFoldDB" id="X6L8Z5"/>
<organism evidence="1 2">
    <name type="scientific">Reticulomyxa filosa</name>
    <dbReference type="NCBI Taxonomy" id="46433"/>
    <lineage>
        <taxon>Eukaryota</taxon>
        <taxon>Sar</taxon>
        <taxon>Rhizaria</taxon>
        <taxon>Retaria</taxon>
        <taxon>Foraminifera</taxon>
        <taxon>Monothalamids</taxon>
        <taxon>Reticulomyxidae</taxon>
        <taxon>Reticulomyxa</taxon>
    </lineage>
</organism>
<protein>
    <submittedName>
        <fullName evidence="1">Uncharacterized protein</fullName>
    </submittedName>
</protein>
<evidence type="ECO:0000313" key="2">
    <source>
        <dbReference type="Proteomes" id="UP000023152"/>
    </source>
</evidence>